<feature type="region of interest" description="Disordered" evidence="1">
    <location>
        <begin position="1"/>
        <end position="21"/>
    </location>
</feature>
<dbReference type="Proteomes" id="UP001596540">
    <property type="component" value="Unassembled WGS sequence"/>
</dbReference>
<organism evidence="3 4">
    <name type="scientific">Marinactinospora rubrisoli</name>
    <dbReference type="NCBI Taxonomy" id="2715399"/>
    <lineage>
        <taxon>Bacteria</taxon>
        <taxon>Bacillati</taxon>
        <taxon>Actinomycetota</taxon>
        <taxon>Actinomycetes</taxon>
        <taxon>Streptosporangiales</taxon>
        <taxon>Nocardiopsidaceae</taxon>
        <taxon>Marinactinospora</taxon>
    </lineage>
</organism>
<dbReference type="InterPro" id="IPR023393">
    <property type="entry name" value="START-like_dom_sf"/>
</dbReference>
<keyword evidence="4" id="KW-1185">Reference proteome</keyword>
<sequence length="351" mass="39496">MADQANGPLGRIRERAGRNPATERLMHEFERYAAAKSSKLIGSAADALVRRVDRIGGGGGDAAGALLKGGKKLVEGKPGGLLGVLGGQALKGGVGGVLKRLRGGRGGRRPINIVEDIDIGVPLRTVYDQWTRYGDFSHFAKGVHSVEQTDEISSNWTARIFLSTRSWQARITEQIPDERISWTSEGDKGIVRGAVTFHAITDDLTKVLVVVEYEPKGFVEKTANLWRAQGRRLRLDLKHFRRHMMMRDRDEPVEGWRGEIRDHEVVRSHEDAVAEEERAQEEEYEPAEGEYEEAEEERPRRRVPAARRETAGDAESAEDEYQDADEYEEEGEYEEAGEREEEPAPRRRRAR</sequence>
<gene>
    <name evidence="3" type="ORF">ACFQRF_13355</name>
</gene>
<dbReference type="InterPro" id="IPR005031">
    <property type="entry name" value="COQ10_START"/>
</dbReference>
<dbReference type="Pfam" id="PF03364">
    <property type="entry name" value="Polyketide_cyc"/>
    <property type="match status" value="1"/>
</dbReference>
<feature type="domain" description="Coenzyme Q-binding protein COQ10 START" evidence="2">
    <location>
        <begin position="119"/>
        <end position="239"/>
    </location>
</feature>
<proteinExistence type="predicted"/>
<accession>A0ABW2KH93</accession>
<evidence type="ECO:0000313" key="3">
    <source>
        <dbReference type="EMBL" id="MFC7328733.1"/>
    </source>
</evidence>
<reference evidence="4" key="1">
    <citation type="journal article" date="2019" name="Int. J. Syst. Evol. Microbiol.">
        <title>The Global Catalogue of Microorganisms (GCM) 10K type strain sequencing project: providing services to taxonomists for standard genome sequencing and annotation.</title>
        <authorList>
            <consortium name="The Broad Institute Genomics Platform"/>
            <consortium name="The Broad Institute Genome Sequencing Center for Infectious Disease"/>
            <person name="Wu L."/>
            <person name="Ma J."/>
        </authorList>
    </citation>
    <scope>NUCLEOTIDE SEQUENCE [LARGE SCALE GENOMIC DNA]</scope>
    <source>
        <strain evidence="4">CGMCC 4.7382</strain>
    </source>
</reference>
<dbReference type="EMBL" id="JBHTBH010000005">
    <property type="protein sequence ID" value="MFC7328733.1"/>
    <property type="molecule type" value="Genomic_DNA"/>
</dbReference>
<dbReference type="SUPFAM" id="SSF55961">
    <property type="entry name" value="Bet v1-like"/>
    <property type="match status" value="1"/>
</dbReference>
<comment type="caution">
    <text evidence="3">The sequence shown here is derived from an EMBL/GenBank/DDBJ whole genome shotgun (WGS) entry which is preliminary data.</text>
</comment>
<feature type="region of interest" description="Disordered" evidence="1">
    <location>
        <begin position="267"/>
        <end position="351"/>
    </location>
</feature>
<dbReference type="CDD" id="cd07817">
    <property type="entry name" value="SRPBCC_8"/>
    <property type="match status" value="1"/>
</dbReference>
<dbReference type="InterPro" id="IPR047137">
    <property type="entry name" value="ORF3"/>
</dbReference>
<feature type="compositionally biased region" description="Acidic residues" evidence="1">
    <location>
        <begin position="315"/>
        <end position="341"/>
    </location>
</feature>
<dbReference type="Gene3D" id="3.30.530.20">
    <property type="match status" value="1"/>
</dbReference>
<dbReference type="RefSeq" id="WP_379871378.1">
    <property type="nucleotide sequence ID" value="NZ_JBHTBH010000005.1"/>
</dbReference>
<protein>
    <submittedName>
        <fullName evidence="3">SRPBCC family protein</fullName>
    </submittedName>
</protein>
<evidence type="ECO:0000259" key="2">
    <source>
        <dbReference type="Pfam" id="PF03364"/>
    </source>
</evidence>
<dbReference type="PANTHER" id="PTHR33824:SF7">
    <property type="entry name" value="POLYKETIDE CYCLASE_DEHYDRASE AND LIPID TRANSPORT SUPERFAMILY PROTEIN"/>
    <property type="match status" value="1"/>
</dbReference>
<feature type="compositionally biased region" description="Acidic residues" evidence="1">
    <location>
        <begin position="278"/>
        <end position="296"/>
    </location>
</feature>
<name>A0ABW2KH93_9ACTN</name>
<feature type="compositionally biased region" description="Basic and acidic residues" evidence="1">
    <location>
        <begin position="267"/>
        <end position="277"/>
    </location>
</feature>
<dbReference type="PANTHER" id="PTHR33824">
    <property type="entry name" value="POLYKETIDE CYCLASE/DEHYDRASE AND LIPID TRANSPORT SUPERFAMILY PROTEIN"/>
    <property type="match status" value="1"/>
</dbReference>
<evidence type="ECO:0000256" key="1">
    <source>
        <dbReference type="SAM" id="MobiDB-lite"/>
    </source>
</evidence>
<evidence type="ECO:0000313" key="4">
    <source>
        <dbReference type="Proteomes" id="UP001596540"/>
    </source>
</evidence>